<dbReference type="RefSeq" id="WP_097129248.1">
    <property type="nucleotide sequence ID" value="NZ_OCNH01000004.1"/>
</dbReference>
<dbReference type="Proteomes" id="UP000219452">
    <property type="component" value="Unassembled WGS sequence"/>
</dbReference>
<reference evidence="4" key="1">
    <citation type="submission" date="2017-09" db="EMBL/GenBank/DDBJ databases">
        <authorList>
            <person name="Varghese N."/>
            <person name="Submissions S."/>
        </authorList>
    </citation>
    <scope>NUCLEOTIDE SEQUENCE [LARGE SCALE GENOMIC DNA]</scope>
    <source>
        <strain evidence="4">DSM 29961</strain>
    </source>
</reference>
<dbReference type="InterPro" id="IPR008928">
    <property type="entry name" value="6-hairpin_glycosidase_sf"/>
</dbReference>
<keyword evidence="2" id="KW-0326">Glycosidase</keyword>
<dbReference type="PRINTS" id="PR00744">
    <property type="entry name" value="GLHYDRLASE37"/>
</dbReference>
<evidence type="ECO:0000313" key="3">
    <source>
        <dbReference type="EMBL" id="SOD95561.1"/>
    </source>
</evidence>
<evidence type="ECO:0000313" key="4">
    <source>
        <dbReference type="Proteomes" id="UP000219452"/>
    </source>
</evidence>
<organism evidence="3 4">
    <name type="scientific">Spirosoma fluviale</name>
    <dbReference type="NCBI Taxonomy" id="1597977"/>
    <lineage>
        <taxon>Bacteria</taxon>
        <taxon>Pseudomonadati</taxon>
        <taxon>Bacteroidota</taxon>
        <taxon>Cytophagia</taxon>
        <taxon>Cytophagales</taxon>
        <taxon>Cytophagaceae</taxon>
        <taxon>Spirosoma</taxon>
    </lineage>
</organism>
<accession>A0A286GJ48</accession>
<dbReference type="EMBL" id="OCNH01000004">
    <property type="protein sequence ID" value="SOD95561.1"/>
    <property type="molecule type" value="Genomic_DNA"/>
</dbReference>
<keyword evidence="1" id="KW-0378">Hydrolase</keyword>
<dbReference type="InterPro" id="IPR018232">
    <property type="entry name" value="Glyco_hydro_37_CS"/>
</dbReference>
<dbReference type="OrthoDB" id="106887at2"/>
<dbReference type="InterPro" id="IPR012341">
    <property type="entry name" value="6hp_glycosidase-like_sf"/>
</dbReference>
<dbReference type="InterPro" id="IPR001661">
    <property type="entry name" value="Glyco_hydro_37"/>
</dbReference>
<keyword evidence="4" id="KW-1185">Reference proteome</keyword>
<dbReference type="PROSITE" id="PS00928">
    <property type="entry name" value="TREHALASE_2"/>
    <property type="match status" value="1"/>
</dbReference>
<dbReference type="Pfam" id="PF01204">
    <property type="entry name" value="Trehalase"/>
    <property type="match status" value="1"/>
</dbReference>
<dbReference type="GO" id="GO:0005993">
    <property type="term" value="P:trehalose catabolic process"/>
    <property type="evidence" value="ECO:0007669"/>
    <property type="project" value="TreeGrafter"/>
</dbReference>
<dbReference type="GO" id="GO:0004555">
    <property type="term" value="F:alpha,alpha-trehalase activity"/>
    <property type="evidence" value="ECO:0007669"/>
    <property type="project" value="InterPro"/>
</dbReference>
<sequence>MATSSASQSPEQLFGSLFLDVQLGHVFADSKTFVDCVPKLAPAVIIARYETEKADPNFDLSDFVHHNFWVPEKVAGDYVSDTSVSTTEHINLLWDRLSRPADGQSAEGSSRVALPYPYVVPGGRFREIFYWDSYFTMLGLKLAGRVDLIRGMVNNFAYLIDTFGFIPNGNRTYFLSRSQPPYFALMVKLLADIDGPETLAHYQPQLQREYDFWMQNVQALTDEQPITKRVVRVAGCSTVNRYWDTSPTPRPEAYREEVELAEEAQSLRVIPAELFTHIRAACESGWDFSSRWLTDQHTMAKMHTTKIVPIDLNCLLYSLETTLQEANQVADSTADNHELPRLIEARKEAIQTLFWNEETGFFHDYDIALNEPTPALTLAGVFPLFFKLATSEQANRVHDRLKADFLQAGGWVTTLMYTGQQWDWPNGWAPLQWMVYRALLNYGFTETADEGRNRWLALNDKVFHATGKMMEKYNVVDAALTTGGGEYPNQDGFGWTNGVYLAMVE</sequence>
<proteinExistence type="predicted"/>
<evidence type="ECO:0000256" key="2">
    <source>
        <dbReference type="ARBA" id="ARBA00023295"/>
    </source>
</evidence>
<gene>
    <name evidence="3" type="ORF">SAMN06269250_4905</name>
</gene>
<evidence type="ECO:0000256" key="1">
    <source>
        <dbReference type="ARBA" id="ARBA00022801"/>
    </source>
</evidence>
<dbReference type="SUPFAM" id="SSF48208">
    <property type="entry name" value="Six-hairpin glycosidases"/>
    <property type="match status" value="1"/>
</dbReference>
<dbReference type="Gene3D" id="1.50.10.10">
    <property type="match status" value="1"/>
</dbReference>
<dbReference type="PANTHER" id="PTHR23403">
    <property type="entry name" value="TREHALASE"/>
    <property type="match status" value="1"/>
</dbReference>
<dbReference type="NCBIfam" id="NF009773">
    <property type="entry name" value="PRK13270.1"/>
    <property type="match status" value="1"/>
</dbReference>
<dbReference type="PANTHER" id="PTHR23403:SF1">
    <property type="entry name" value="TREHALASE"/>
    <property type="match status" value="1"/>
</dbReference>
<name>A0A286GJ48_9BACT</name>
<protein>
    <submittedName>
        <fullName evidence="3">Alpha,alpha-trehalase</fullName>
    </submittedName>
</protein>
<dbReference type="AlphaFoldDB" id="A0A286GJ48"/>